<dbReference type="Pfam" id="PF20431">
    <property type="entry name" value="E_motif"/>
    <property type="match status" value="1"/>
</dbReference>
<dbReference type="FunFam" id="1.25.40.10:FF:000351">
    <property type="entry name" value="Pentatricopeptide repeat-containing protein"/>
    <property type="match status" value="1"/>
</dbReference>
<dbReference type="NCBIfam" id="TIGR00756">
    <property type="entry name" value="PPR"/>
    <property type="match status" value="4"/>
</dbReference>
<dbReference type="AlphaFoldDB" id="A0A9P0ZIK1"/>
<feature type="repeat" description="PPR" evidence="2">
    <location>
        <begin position="67"/>
        <end position="101"/>
    </location>
</feature>
<dbReference type="GO" id="GO:0003723">
    <property type="term" value="F:RNA binding"/>
    <property type="evidence" value="ECO:0007669"/>
    <property type="project" value="InterPro"/>
</dbReference>
<dbReference type="Gene3D" id="1.25.40.10">
    <property type="entry name" value="Tetratricopeptide repeat domain"/>
    <property type="match status" value="4"/>
</dbReference>
<evidence type="ECO:0000313" key="4">
    <source>
        <dbReference type="Proteomes" id="UP001152484"/>
    </source>
</evidence>
<dbReference type="Pfam" id="PF12854">
    <property type="entry name" value="PPR_1"/>
    <property type="match status" value="1"/>
</dbReference>
<proteinExistence type="predicted"/>
<feature type="repeat" description="PPR" evidence="2">
    <location>
        <begin position="168"/>
        <end position="202"/>
    </location>
</feature>
<accession>A0A9P0ZIK1</accession>
<reference evidence="3" key="1">
    <citation type="submission" date="2022-07" db="EMBL/GenBank/DDBJ databases">
        <authorList>
            <person name="Macas J."/>
            <person name="Novak P."/>
            <person name="Neumann P."/>
        </authorList>
    </citation>
    <scope>NUCLEOTIDE SEQUENCE</scope>
</reference>
<dbReference type="PROSITE" id="PS51375">
    <property type="entry name" value="PPR"/>
    <property type="match status" value="5"/>
</dbReference>
<dbReference type="OrthoDB" id="185373at2759"/>
<gene>
    <name evidence="3" type="ORF">CEURO_LOCUS16522</name>
</gene>
<organism evidence="3 4">
    <name type="scientific">Cuscuta europaea</name>
    <name type="common">European dodder</name>
    <dbReference type="NCBI Taxonomy" id="41803"/>
    <lineage>
        <taxon>Eukaryota</taxon>
        <taxon>Viridiplantae</taxon>
        <taxon>Streptophyta</taxon>
        <taxon>Embryophyta</taxon>
        <taxon>Tracheophyta</taxon>
        <taxon>Spermatophyta</taxon>
        <taxon>Magnoliopsida</taxon>
        <taxon>eudicotyledons</taxon>
        <taxon>Gunneridae</taxon>
        <taxon>Pentapetalae</taxon>
        <taxon>asterids</taxon>
        <taxon>lamiids</taxon>
        <taxon>Solanales</taxon>
        <taxon>Convolvulaceae</taxon>
        <taxon>Cuscuteae</taxon>
        <taxon>Cuscuta</taxon>
        <taxon>Cuscuta subgen. Cuscuta</taxon>
    </lineage>
</organism>
<dbReference type="Proteomes" id="UP001152484">
    <property type="component" value="Unassembled WGS sequence"/>
</dbReference>
<dbReference type="FunFam" id="1.25.40.10:FF:000090">
    <property type="entry name" value="Pentatricopeptide repeat-containing protein, chloroplastic"/>
    <property type="match status" value="1"/>
</dbReference>
<dbReference type="GO" id="GO:0009451">
    <property type="term" value="P:RNA modification"/>
    <property type="evidence" value="ECO:0007669"/>
    <property type="project" value="InterPro"/>
</dbReference>
<feature type="repeat" description="PPR" evidence="2">
    <location>
        <begin position="269"/>
        <end position="303"/>
    </location>
</feature>
<feature type="repeat" description="PPR" evidence="2">
    <location>
        <begin position="370"/>
        <end position="404"/>
    </location>
</feature>
<evidence type="ECO:0000313" key="3">
    <source>
        <dbReference type="EMBL" id="CAH9104437.1"/>
    </source>
</evidence>
<dbReference type="InterPro" id="IPR046848">
    <property type="entry name" value="E_motif"/>
</dbReference>
<dbReference type="InterPro" id="IPR002885">
    <property type="entry name" value="PPR_rpt"/>
</dbReference>
<dbReference type="InterPro" id="IPR046960">
    <property type="entry name" value="PPR_At4g14850-like_plant"/>
</dbReference>
<keyword evidence="4" id="KW-1185">Reference proteome</keyword>
<dbReference type="InterPro" id="IPR011990">
    <property type="entry name" value="TPR-like_helical_dom_sf"/>
</dbReference>
<name>A0A9P0ZIK1_CUSEU</name>
<dbReference type="PANTHER" id="PTHR47926">
    <property type="entry name" value="PENTATRICOPEPTIDE REPEAT-CONTAINING PROTEIN"/>
    <property type="match status" value="1"/>
</dbReference>
<evidence type="ECO:0008006" key="5">
    <source>
        <dbReference type="Google" id="ProtNLM"/>
    </source>
</evidence>
<protein>
    <recommendedName>
        <fullName evidence="5">Pentatricopeptide repeat-containing protein</fullName>
    </recommendedName>
</protein>
<dbReference type="EMBL" id="CAMAPE010000046">
    <property type="protein sequence ID" value="CAH9104437.1"/>
    <property type="molecule type" value="Genomic_DNA"/>
</dbReference>
<evidence type="ECO:0000256" key="2">
    <source>
        <dbReference type="PROSITE-ProRule" id="PRU00708"/>
    </source>
</evidence>
<comment type="caution">
    <text evidence="3">The sequence shown here is derived from an EMBL/GenBank/DDBJ whole genome shotgun (WGS) entry which is preliminary data.</text>
</comment>
<evidence type="ECO:0000256" key="1">
    <source>
        <dbReference type="ARBA" id="ARBA00022737"/>
    </source>
</evidence>
<feature type="repeat" description="PPR" evidence="2">
    <location>
        <begin position="407"/>
        <end position="437"/>
    </location>
</feature>
<dbReference type="Pfam" id="PF01535">
    <property type="entry name" value="PPR"/>
    <property type="match status" value="4"/>
</dbReference>
<sequence>MIIPLGLLLKELSRSSQTILRTKLLHAKILKTRPSDPFYATRIIRYYALNDDVISARHLFDETPKGSIFLWNSIIRAYARSHWFSNAMELFKDMMCSETRPDNFTFACILRAFSDKFDFSGLRVVHGGLVVSGLELDSICSSQLVSAYSKLGFLEEAIKVFNGIADPDLVHWNSMIWGHGCIGDWIKGFQLFIKMQRMGKQPDAYTFVGLASGLDSPSLLRIGENVHSMCLKTGFHSNAHMGSLLVSMYSRCNCMNSACRIFESLLEPDLVTWSAMICGLCEAGDNIKALDFFRKMNVKGRKSDPLLIASGLSAASQLAIVRPGREMHGYAFRHFCHVMILVSSALIDMYSKCGFLMLATQVFRTMPIKTIVAYNSMISSLGLHGKAYEAFLIFEEVLENGMCTKPDEATLSALLCACCHAGLVSEGRKYFRTMREKFGIQAKTQHYVYMVKLLGMDGELEEAYKLIQSIQEPVDFGIWGALLSCCDAHGNYRLGEIVAQHLFENKLQKSSYGVMVSNMYARDGRWEDVKKVRVDREAVKGKIPGKSWISNRKK</sequence>
<dbReference type="Pfam" id="PF13041">
    <property type="entry name" value="PPR_2"/>
    <property type="match status" value="2"/>
</dbReference>
<keyword evidence="1" id="KW-0677">Repeat</keyword>